<accession>A0A163Z020</accession>
<feature type="transmembrane region" description="Helical" evidence="1">
    <location>
        <begin position="186"/>
        <end position="205"/>
    </location>
</feature>
<dbReference type="Proteomes" id="UP000076574">
    <property type="component" value="Unassembled WGS sequence"/>
</dbReference>
<dbReference type="AlphaFoldDB" id="A0A163Z020"/>
<dbReference type="OrthoDB" id="797232at2"/>
<feature type="transmembrane region" description="Helical" evidence="1">
    <location>
        <begin position="44"/>
        <end position="67"/>
    </location>
</feature>
<name>A0A163Z020_9BRAD</name>
<feature type="transmembrane region" description="Helical" evidence="1">
    <location>
        <begin position="212"/>
        <end position="233"/>
    </location>
</feature>
<reference evidence="2 3" key="1">
    <citation type="submission" date="2016-03" db="EMBL/GenBank/DDBJ databases">
        <title>Microsymbionts genomes from the relict species Vavilovia formosa (Stev.) Fed.</title>
        <authorList>
            <person name="Kopat V."/>
            <person name="Chirak E."/>
            <person name="Kimeklis A."/>
            <person name="Andronov E."/>
        </authorList>
    </citation>
    <scope>NUCLEOTIDE SEQUENCE [LARGE SCALE GENOMIC DNA]</scope>
    <source>
        <strain evidence="2 3">Vaf07</strain>
    </source>
</reference>
<protein>
    <recommendedName>
        <fullName evidence="4">DUF4239 domain-containing protein</fullName>
    </recommendedName>
</protein>
<keyword evidence="1" id="KW-0472">Membrane</keyword>
<evidence type="ECO:0000313" key="3">
    <source>
        <dbReference type="Proteomes" id="UP000076574"/>
    </source>
</evidence>
<organism evidence="2 3">
    <name type="scientific">Tardiphaga robiniae</name>
    <dbReference type="NCBI Taxonomy" id="943830"/>
    <lineage>
        <taxon>Bacteria</taxon>
        <taxon>Pseudomonadati</taxon>
        <taxon>Pseudomonadota</taxon>
        <taxon>Alphaproteobacteria</taxon>
        <taxon>Hyphomicrobiales</taxon>
        <taxon>Nitrobacteraceae</taxon>
        <taxon>Tardiphaga</taxon>
    </lineage>
</organism>
<comment type="caution">
    <text evidence="2">The sequence shown here is derived from an EMBL/GenBank/DDBJ whole genome shotgun (WGS) entry which is preliminary data.</text>
</comment>
<evidence type="ECO:0000313" key="2">
    <source>
        <dbReference type="EMBL" id="KZD22768.1"/>
    </source>
</evidence>
<proteinExistence type="predicted"/>
<evidence type="ECO:0000256" key="1">
    <source>
        <dbReference type="SAM" id="Phobius"/>
    </source>
</evidence>
<dbReference type="InterPro" id="IPR025333">
    <property type="entry name" value="DUF4239"/>
</dbReference>
<gene>
    <name evidence="2" type="ORF">A4A58_28415</name>
</gene>
<dbReference type="Pfam" id="PF14023">
    <property type="entry name" value="Bestrophin-like"/>
    <property type="match status" value="1"/>
</dbReference>
<keyword evidence="3" id="KW-1185">Reference proteome</keyword>
<dbReference type="RefSeq" id="WP_068734089.1">
    <property type="nucleotide sequence ID" value="NZ_LVYV01000015.1"/>
</dbReference>
<keyword evidence="1" id="KW-1133">Transmembrane helix</keyword>
<evidence type="ECO:0008006" key="4">
    <source>
        <dbReference type="Google" id="ProtNLM"/>
    </source>
</evidence>
<dbReference type="EMBL" id="LVYV01000015">
    <property type="protein sequence ID" value="KZD22768.1"/>
    <property type="molecule type" value="Genomic_DNA"/>
</dbReference>
<dbReference type="STRING" id="943830.A4A58_28415"/>
<feature type="transmembrane region" description="Helical" evidence="1">
    <location>
        <begin position="12"/>
        <end position="32"/>
    </location>
</feature>
<keyword evidence="1" id="KW-0812">Transmembrane</keyword>
<sequence length="269" mass="28676">MIRAWLELSTFGIFATLGTIYYGVALILVGLSSSRLLSMRLRSIHGIVAPFFSSVAILFGLLTGFLASDVGDRNRQAVRAVQIEAGELRNIHTLSVASVSDMSNIRAALKAYVTSEVTEEWPAMLLGLKSPRTDVAYDSLLREISDPAITRDASNTVHGALMGASIRAGTARNDRLSLSTDHTNDLKWTSVLLLGLITQLALALVHLERPRAMLAALTVFASGAIVALGIIALQEHPFDGAFRVAPAPLENLLSISEAGPASALPPPPK</sequence>